<feature type="repeat" description="WD" evidence="5">
    <location>
        <begin position="332"/>
        <end position="373"/>
    </location>
</feature>
<dbReference type="OrthoDB" id="2288928at2759"/>
<evidence type="ECO:0000256" key="6">
    <source>
        <dbReference type="SAM" id="MobiDB-lite"/>
    </source>
</evidence>
<evidence type="ECO:0000313" key="7">
    <source>
        <dbReference type="EMBL" id="CAH0726685.1"/>
    </source>
</evidence>
<evidence type="ECO:0000313" key="8">
    <source>
        <dbReference type="Proteomes" id="UP000838878"/>
    </source>
</evidence>
<dbReference type="Pfam" id="PF24796">
    <property type="entry name" value="WDR55"/>
    <property type="match status" value="1"/>
</dbReference>
<protein>
    <recommendedName>
        <fullName evidence="4">WD repeat-containing protein 55 homolog</fullName>
    </recommendedName>
</protein>
<keyword evidence="2 5" id="KW-0853">WD repeat</keyword>
<feature type="compositionally biased region" description="Acidic residues" evidence="6">
    <location>
        <begin position="10"/>
        <end position="28"/>
    </location>
</feature>
<dbReference type="PROSITE" id="PS50082">
    <property type="entry name" value="WD_REPEATS_2"/>
    <property type="match status" value="2"/>
</dbReference>
<proteinExistence type="inferred from homology"/>
<dbReference type="PANTHER" id="PTHR44019:SF20">
    <property type="entry name" value="WD REPEAT-CONTAINING PROTEIN 55"/>
    <property type="match status" value="1"/>
</dbReference>
<feature type="region of interest" description="Disordered" evidence="6">
    <location>
        <begin position="1"/>
        <end position="59"/>
    </location>
</feature>
<dbReference type="InterPro" id="IPR015943">
    <property type="entry name" value="WD40/YVTN_repeat-like_dom_sf"/>
</dbReference>
<dbReference type="AlphaFoldDB" id="A0A8J9VT31"/>
<evidence type="ECO:0000256" key="5">
    <source>
        <dbReference type="PROSITE-ProRule" id="PRU00221"/>
    </source>
</evidence>
<dbReference type="SUPFAM" id="SSF50978">
    <property type="entry name" value="WD40 repeat-like"/>
    <property type="match status" value="1"/>
</dbReference>
<accession>A0A8J9VT31</accession>
<dbReference type="InterPro" id="IPR036322">
    <property type="entry name" value="WD40_repeat_dom_sf"/>
</dbReference>
<name>A0A8J9VT31_9NEOP</name>
<dbReference type="InterPro" id="IPR001680">
    <property type="entry name" value="WD40_rpt"/>
</dbReference>
<evidence type="ECO:0000256" key="1">
    <source>
        <dbReference type="ARBA" id="ARBA00007625"/>
    </source>
</evidence>
<dbReference type="SMART" id="SM00320">
    <property type="entry name" value="WD40"/>
    <property type="match status" value="4"/>
</dbReference>
<evidence type="ECO:0000256" key="3">
    <source>
        <dbReference type="ARBA" id="ARBA00022737"/>
    </source>
</evidence>
<dbReference type="Proteomes" id="UP000838878">
    <property type="component" value="Chromosome 6"/>
</dbReference>
<organism evidence="7 8">
    <name type="scientific">Brenthis ino</name>
    <name type="common">lesser marbled fritillary</name>
    <dbReference type="NCBI Taxonomy" id="405034"/>
    <lineage>
        <taxon>Eukaryota</taxon>
        <taxon>Metazoa</taxon>
        <taxon>Ecdysozoa</taxon>
        <taxon>Arthropoda</taxon>
        <taxon>Hexapoda</taxon>
        <taxon>Insecta</taxon>
        <taxon>Pterygota</taxon>
        <taxon>Neoptera</taxon>
        <taxon>Endopterygota</taxon>
        <taxon>Lepidoptera</taxon>
        <taxon>Glossata</taxon>
        <taxon>Ditrysia</taxon>
        <taxon>Papilionoidea</taxon>
        <taxon>Nymphalidae</taxon>
        <taxon>Heliconiinae</taxon>
        <taxon>Argynnini</taxon>
        <taxon>Brenthis</taxon>
    </lineage>
</organism>
<evidence type="ECO:0000256" key="2">
    <source>
        <dbReference type="ARBA" id="ARBA00022574"/>
    </source>
</evidence>
<keyword evidence="3" id="KW-0677">Repeat</keyword>
<dbReference type="EMBL" id="OV170226">
    <property type="protein sequence ID" value="CAH0726685.1"/>
    <property type="molecule type" value="Genomic_DNA"/>
</dbReference>
<reference evidence="7" key="1">
    <citation type="submission" date="2021-12" db="EMBL/GenBank/DDBJ databases">
        <authorList>
            <person name="Martin H S."/>
        </authorList>
    </citation>
    <scope>NUCLEOTIDE SEQUENCE</scope>
</reference>
<gene>
    <name evidence="7" type="ORF">BINO364_LOCUS12118</name>
</gene>
<dbReference type="PANTHER" id="PTHR44019">
    <property type="entry name" value="WD REPEAT-CONTAINING PROTEIN 55"/>
    <property type="match status" value="1"/>
</dbReference>
<dbReference type="PROSITE" id="PS00678">
    <property type="entry name" value="WD_REPEATS_1"/>
    <property type="match status" value="1"/>
</dbReference>
<dbReference type="InterPro" id="IPR019775">
    <property type="entry name" value="WD40_repeat_CS"/>
</dbReference>
<dbReference type="Gene3D" id="2.130.10.10">
    <property type="entry name" value="YVTN repeat-like/Quinoprotein amine dehydrogenase"/>
    <property type="match status" value="2"/>
</dbReference>
<evidence type="ECO:0000256" key="4">
    <source>
        <dbReference type="ARBA" id="ARBA00023478"/>
    </source>
</evidence>
<feature type="non-terminal residue" evidence="7">
    <location>
        <position position="407"/>
    </location>
</feature>
<dbReference type="InterPro" id="IPR050505">
    <property type="entry name" value="WDR55/POC1"/>
</dbReference>
<feature type="repeat" description="WD" evidence="5">
    <location>
        <begin position="179"/>
        <end position="205"/>
    </location>
</feature>
<sequence length="407" mass="45732">MTLDFRDFDSDSSDDSSNDFNEESDLEQDQISISAEGEEGNTQDETNVNNDNDEDDDEDEVVKAIKAEKNRPRDHPPSINCEDYTVDISFHPTRNIIALANIVGDVLLYEYNNDETKLLNTLELHTKACRDVEFDDEGIIMFTTSKDKAIIATDIETGKLKRCMENAHDEPIYRLLSLDQNKIVTGDDNGTVKLWDLRKQDAIFSIKVGEEYVSDMITNEAQKYLVCAGGDGMLTSIDLKGSKIYTTSEQYDSELVCMGLFRSDTKLLVGSSVGKFYLFNWKEFGLHSDEYVGQKHSIQCMIPITQNIVVSSGEDGVLRAAHMFPQRQLGVVGQHTLPVEALDISHDGQYIASCSHANDVKFWNISYFESIDSLIDVNHKQNKKKDMVNNLPSSSFKNASDFFSGLA</sequence>
<comment type="similarity">
    <text evidence="1">Belongs to the WD repeat WDR55 family.</text>
</comment>
<keyword evidence="8" id="KW-1185">Reference proteome</keyword>